<evidence type="ECO:0000313" key="2">
    <source>
        <dbReference type="EnsemblFungi" id="CEF72905"/>
    </source>
</evidence>
<organism evidence="1 3">
    <name type="scientific">Gibberella zeae (strain ATCC MYA-4620 / CBS 123657 / FGSC 9075 / NRRL 31084 / PH-1)</name>
    <name type="common">Wheat head blight fungus</name>
    <name type="synonym">Fusarium graminearum</name>
    <dbReference type="NCBI Taxonomy" id="229533"/>
    <lineage>
        <taxon>Eukaryota</taxon>
        <taxon>Fungi</taxon>
        <taxon>Dikarya</taxon>
        <taxon>Ascomycota</taxon>
        <taxon>Pezizomycotina</taxon>
        <taxon>Sordariomycetes</taxon>
        <taxon>Hypocreomycetidae</taxon>
        <taxon>Hypocreales</taxon>
        <taxon>Nectriaceae</taxon>
        <taxon>Fusarium</taxon>
    </lineage>
</organism>
<keyword evidence="3" id="KW-1185">Reference proteome</keyword>
<evidence type="ECO:0000313" key="1">
    <source>
        <dbReference type="EMBL" id="CEF72905.1"/>
    </source>
</evidence>
<proteinExistence type="predicted"/>
<accession>A0A098D393</accession>
<accession>A0A0E0RNT0</accession>
<reference evidence="2 3" key="1">
    <citation type="journal article" date="2007" name="Science">
        <title>The Fusarium graminearum genome reveals a link between localized polymorphism and pathogen specialization.</title>
        <authorList>
            <person name="Cuomo C.A."/>
            <person name="Gueldener U."/>
            <person name="Xu J.-R."/>
            <person name="Trail F."/>
            <person name="Turgeon B.G."/>
            <person name="Di Pietro A."/>
            <person name="Walton J.D."/>
            <person name="Ma L.-J."/>
            <person name="Baker S.E."/>
            <person name="Rep M."/>
            <person name="Adam G."/>
            <person name="Antoniw J."/>
            <person name="Baldwin T."/>
            <person name="Calvo S.E."/>
            <person name="Chang Y.-L."/>
            <person name="DeCaprio D."/>
            <person name="Gale L.R."/>
            <person name="Gnerre S."/>
            <person name="Goswami R.S."/>
            <person name="Hammond-Kosack K."/>
            <person name="Harris L.J."/>
            <person name="Hilburn K."/>
            <person name="Kennell J.C."/>
            <person name="Kroken S."/>
            <person name="Magnuson J.K."/>
            <person name="Mannhaupt G."/>
            <person name="Mauceli E.W."/>
            <person name="Mewes H.-W."/>
            <person name="Mitterbauer R."/>
            <person name="Muehlbauer G."/>
            <person name="Muensterkoetter M."/>
            <person name="Nelson D."/>
            <person name="O'Donnell K."/>
            <person name="Ouellet T."/>
            <person name="Qi W."/>
            <person name="Quesneville H."/>
            <person name="Roncero M.I.G."/>
            <person name="Seong K.-Y."/>
            <person name="Tetko I.V."/>
            <person name="Urban M."/>
            <person name="Waalwijk C."/>
            <person name="Ward T.J."/>
            <person name="Yao J."/>
            <person name="Birren B.W."/>
            <person name="Kistler H.C."/>
        </authorList>
    </citation>
    <scope>NUCLEOTIDE SEQUENCE [LARGE SCALE GENOMIC DNA]</scope>
    <source>
        <strain evidence="3">ATCC MYA-4620 / CBS 123657 / FGSC 9075 / NRRL 31084 / PH-1</strain>
        <strain evidence="2">PH-1 / ATCC MYA-4620 / FGSC 9075 / NRRL 31084</strain>
    </source>
</reference>
<gene>
    <name evidence="1" type="ORF">FGRAMPH1_01T02209</name>
</gene>
<reference evidence="1 3" key="3">
    <citation type="journal article" date="2015" name="BMC Genomics">
        <title>The completed genome sequence of the pathogenic ascomycete fungus Fusarium graminearum.</title>
        <authorList>
            <person name="King R."/>
            <person name="Urban M."/>
            <person name="Hammond-Kosack M.C."/>
            <person name="Hassani-Pak K."/>
            <person name="Hammond-Kosack K.E."/>
        </authorList>
    </citation>
    <scope>NUCLEOTIDE SEQUENCE [LARGE SCALE GENOMIC DNA]</scope>
    <source>
        <strain evidence="3">ATCC MYA-4620 / CBS 123657 / FGSC 9075 / NRRL 31084 / PH-1</strain>
        <strain evidence="1">PH-1</strain>
    </source>
</reference>
<dbReference type="EMBL" id="HG970332">
    <property type="protein sequence ID" value="CEF72905.1"/>
    <property type="molecule type" value="Genomic_DNA"/>
</dbReference>
<dbReference type="InParanoid" id="A0A098D393"/>
<evidence type="ECO:0000313" key="3">
    <source>
        <dbReference type="Proteomes" id="UP000070720"/>
    </source>
</evidence>
<reference evidence="2 3" key="2">
    <citation type="journal article" date="2010" name="Nature">
        <title>Comparative genomics reveals mobile pathogenicity chromosomes in Fusarium.</title>
        <authorList>
            <person name="Ma L.J."/>
            <person name="van der Does H.C."/>
            <person name="Borkovich K.A."/>
            <person name="Coleman J.J."/>
            <person name="Daboussi M.J."/>
            <person name="Di Pietro A."/>
            <person name="Dufresne M."/>
            <person name="Freitag M."/>
            <person name="Grabherr M."/>
            <person name="Henrissat B."/>
            <person name="Houterman P.M."/>
            <person name="Kang S."/>
            <person name="Shim W.B."/>
            <person name="Woloshuk C."/>
            <person name="Xie X."/>
            <person name="Xu J.R."/>
            <person name="Antoniw J."/>
            <person name="Baker S.E."/>
            <person name="Bluhm B.H."/>
            <person name="Breakspear A."/>
            <person name="Brown D.W."/>
            <person name="Butchko R.A."/>
            <person name="Chapman S."/>
            <person name="Coulson R."/>
            <person name="Coutinho P.M."/>
            <person name="Danchin E.G."/>
            <person name="Diener A."/>
            <person name="Gale L.R."/>
            <person name="Gardiner D.M."/>
            <person name="Goff S."/>
            <person name="Hammond-Kosack K.E."/>
            <person name="Hilburn K."/>
            <person name="Hua-Van A."/>
            <person name="Jonkers W."/>
            <person name="Kazan K."/>
            <person name="Kodira C.D."/>
            <person name="Koehrsen M."/>
            <person name="Kumar L."/>
            <person name="Lee Y.H."/>
            <person name="Li L."/>
            <person name="Manners J.M."/>
            <person name="Miranda-Saavedra D."/>
            <person name="Mukherjee M."/>
            <person name="Park G."/>
            <person name="Park J."/>
            <person name="Park S.Y."/>
            <person name="Proctor R.H."/>
            <person name="Regev A."/>
            <person name="Ruiz-Roldan M.C."/>
            <person name="Sain D."/>
            <person name="Sakthikumar S."/>
            <person name="Sykes S."/>
            <person name="Schwartz D.C."/>
            <person name="Turgeon B.G."/>
            <person name="Wapinski I."/>
            <person name="Yoder O."/>
            <person name="Young S."/>
            <person name="Zeng Q."/>
            <person name="Zhou S."/>
            <person name="Galagan J."/>
            <person name="Cuomo C.A."/>
            <person name="Kistler H.C."/>
            <person name="Rep M."/>
        </authorList>
    </citation>
    <scope>GENOME REANNOTATION</scope>
    <source>
        <strain evidence="3">ATCC MYA-4620 / CBS 123657 / FGSC 9075 / NRRL 31084 / PH-1</strain>
        <strain evidence="2">PH-1 / ATCC MYA-4620 / FGSC 9075 / NRRL 31084</strain>
    </source>
</reference>
<name>A0A098D393_GIBZE</name>
<dbReference type="EnsemblFungi" id="CEF72905">
    <property type="protein sequence ID" value="CEF72905"/>
    <property type="gene ID" value="FGRRES_15086"/>
</dbReference>
<reference evidence="2" key="4">
    <citation type="submission" date="2017-01" db="UniProtKB">
        <authorList>
            <consortium name="EnsemblFungi"/>
        </authorList>
    </citation>
    <scope>IDENTIFICATION</scope>
    <source>
        <strain evidence="2">PH-1 / ATCC MYA-4620 / FGSC 9075 / NRRL 31084</strain>
    </source>
</reference>
<sequence>MTIVVERIKEKTETRSRLRDGLRRIESATCGDVSVTSALSGPDYNYWASGKAKD</sequence>
<dbReference type="Proteomes" id="UP000070720">
    <property type="component" value="Chromosome 1"/>
</dbReference>
<protein>
    <submittedName>
        <fullName evidence="1">Chromosome 1, complete genome</fullName>
    </submittedName>
</protein>
<dbReference type="AlphaFoldDB" id="A0A098D393"/>
<dbReference type="VEuPathDB" id="FungiDB:FGRAMPH1_01G02209"/>